<keyword evidence="2" id="KW-1185">Reference proteome</keyword>
<sequence>MIAVTSIDRTGTRESANVVAVGSQHCDLTRQIVDGHSIGRQARVIDITGVLTPFVEPLPHSHVRIRRQQARIDVTGQRHDIVGAIDVGNVLSPTDLRNIAHQLQFNIGVIDVVAAIKQQRPVGCVASRIGDHGSLARFESNLAAKSRRVVDGDNTPSSDQRERFSHVGHDDVFEDEPLGPRKRIAVAVIAYAVLAARDQDVGVHLAAPGREAVFLVHRVIDDIVTAEHLTGNGCVPDLDVVVTLNEDTMSESKHVQVQSVDLGIRSPSVQ</sequence>
<name>A0A5C6DWD2_9BACT</name>
<organism evidence="1 2">
    <name type="scientific">Rubripirellula tenax</name>
    <dbReference type="NCBI Taxonomy" id="2528015"/>
    <lineage>
        <taxon>Bacteria</taxon>
        <taxon>Pseudomonadati</taxon>
        <taxon>Planctomycetota</taxon>
        <taxon>Planctomycetia</taxon>
        <taxon>Pirellulales</taxon>
        <taxon>Pirellulaceae</taxon>
        <taxon>Rubripirellula</taxon>
    </lineage>
</organism>
<reference evidence="1 2" key="1">
    <citation type="submission" date="2019-02" db="EMBL/GenBank/DDBJ databases">
        <title>Deep-cultivation of Planctomycetes and their phenomic and genomic characterization uncovers novel biology.</title>
        <authorList>
            <person name="Wiegand S."/>
            <person name="Jogler M."/>
            <person name="Boedeker C."/>
            <person name="Pinto D."/>
            <person name="Vollmers J."/>
            <person name="Rivas-Marin E."/>
            <person name="Kohn T."/>
            <person name="Peeters S.H."/>
            <person name="Heuer A."/>
            <person name="Rast P."/>
            <person name="Oberbeckmann S."/>
            <person name="Bunk B."/>
            <person name="Jeske O."/>
            <person name="Meyerdierks A."/>
            <person name="Storesund J.E."/>
            <person name="Kallscheuer N."/>
            <person name="Luecker S."/>
            <person name="Lage O.M."/>
            <person name="Pohl T."/>
            <person name="Merkel B.J."/>
            <person name="Hornburger P."/>
            <person name="Mueller R.-W."/>
            <person name="Bruemmer F."/>
            <person name="Labrenz M."/>
            <person name="Spormann A.M."/>
            <person name="Op Den Camp H."/>
            <person name="Overmann J."/>
            <person name="Amann R."/>
            <person name="Jetten M.S.M."/>
            <person name="Mascher T."/>
            <person name="Medema M.H."/>
            <person name="Devos D.P."/>
            <person name="Kaster A.-K."/>
            <person name="Ovreas L."/>
            <person name="Rohde M."/>
            <person name="Galperin M.Y."/>
            <person name="Jogler C."/>
        </authorList>
    </citation>
    <scope>NUCLEOTIDE SEQUENCE [LARGE SCALE GENOMIC DNA]</scope>
    <source>
        <strain evidence="1 2">Poly51</strain>
    </source>
</reference>
<evidence type="ECO:0000313" key="2">
    <source>
        <dbReference type="Proteomes" id="UP000318288"/>
    </source>
</evidence>
<gene>
    <name evidence="1" type="ORF">Poly51_63660</name>
</gene>
<proteinExistence type="predicted"/>
<comment type="caution">
    <text evidence="1">The sequence shown here is derived from an EMBL/GenBank/DDBJ whole genome shotgun (WGS) entry which is preliminary data.</text>
</comment>
<dbReference type="AlphaFoldDB" id="A0A5C6DWD2"/>
<dbReference type="EMBL" id="SJPW01000027">
    <property type="protein sequence ID" value="TWU41703.1"/>
    <property type="molecule type" value="Genomic_DNA"/>
</dbReference>
<evidence type="ECO:0000313" key="1">
    <source>
        <dbReference type="EMBL" id="TWU41703.1"/>
    </source>
</evidence>
<dbReference type="Proteomes" id="UP000318288">
    <property type="component" value="Unassembled WGS sequence"/>
</dbReference>
<protein>
    <submittedName>
        <fullName evidence="1">Uncharacterized protein</fullName>
    </submittedName>
</protein>
<accession>A0A5C6DWD2</accession>